<dbReference type="Pfam" id="PF00160">
    <property type="entry name" value="Pro_isomerase"/>
    <property type="match status" value="1"/>
</dbReference>
<evidence type="ECO:0000259" key="2">
    <source>
        <dbReference type="PROSITE" id="PS50072"/>
    </source>
</evidence>
<dbReference type="PANTHER" id="PTHR11071:SF561">
    <property type="entry name" value="PEPTIDYL-PROLYL CIS-TRANS ISOMERASE D-RELATED"/>
    <property type="match status" value="1"/>
</dbReference>
<organism evidence="3 4">
    <name type="scientific">Aegilops tauschii subsp. strangulata</name>
    <name type="common">Goatgrass</name>
    <dbReference type="NCBI Taxonomy" id="200361"/>
    <lineage>
        <taxon>Eukaryota</taxon>
        <taxon>Viridiplantae</taxon>
        <taxon>Streptophyta</taxon>
        <taxon>Embryophyta</taxon>
        <taxon>Tracheophyta</taxon>
        <taxon>Spermatophyta</taxon>
        <taxon>Magnoliopsida</taxon>
        <taxon>Liliopsida</taxon>
        <taxon>Poales</taxon>
        <taxon>Poaceae</taxon>
        <taxon>BOP clade</taxon>
        <taxon>Pooideae</taxon>
        <taxon>Triticodae</taxon>
        <taxon>Triticeae</taxon>
        <taxon>Triticinae</taxon>
        <taxon>Aegilops</taxon>
    </lineage>
</organism>
<evidence type="ECO:0000313" key="3">
    <source>
        <dbReference type="EnsemblPlants" id="AET7Gv20996100.1"/>
    </source>
</evidence>
<accession>A0A453SMD8</accession>
<name>A0A453SMD8_AEGTS</name>
<dbReference type="GO" id="GO:0003755">
    <property type="term" value="F:peptidyl-prolyl cis-trans isomerase activity"/>
    <property type="evidence" value="ECO:0007669"/>
    <property type="project" value="InterPro"/>
</dbReference>
<reference evidence="3" key="3">
    <citation type="journal article" date="2017" name="Nature">
        <title>Genome sequence of the progenitor of the wheat D genome Aegilops tauschii.</title>
        <authorList>
            <person name="Luo M.C."/>
            <person name="Gu Y.Q."/>
            <person name="Puiu D."/>
            <person name="Wang H."/>
            <person name="Twardziok S.O."/>
            <person name="Deal K.R."/>
            <person name="Huo N."/>
            <person name="Zhu T."/>
            <person name="Wang L."/>
            <person name="Wang Y."/>
            <person name="McGuire P.E."/>
            <person name="Liu S."/>
            <person name="Long H."/>
            <person name="Ramasamy R.K."/>
            <person name="Rodriguez J.C."/>
            <person name="Van S.L."/>
            <person name="Yuan L."/>
            <person name="Wang Z."/>
            <person name="Xia Z."/>
            <person name="Xiao L."/>
            <person name="Anderson O.D."/>
            <person name="Ouyang S."/>
            <person name="Liang Y."/>
            <person name="Zimin A.V."/>
            <person name="Pertea G."/>
            <person name="Qi P."/>
            <person name="Bennetzen J.L."/>
            <person name="Dai X."/>
            <person name="Dawson M.W."/>
            <person name="Muller H.G."/>
            <person name="Kugler K."/>
            <person name="Rivarola-Duarte L."/>
            <person name="Spannagl M."/>
            <person name="Mayer K.F.X."/>
            <person name="Lu F.H."/>
            <person name="Bevan M.W."/>
            <person name="Leroy P."/>
            <person name="Li P."/>
            <person name="You F.M."/>
            <person name="Sun Q."/>
            <person name="Liu Z."/>
            <person name="Lyons E."/>
            <person name="Wicker T."/>
            <person name="Salzberg S.L."/>
            <person name="Devos K.M."/>
            <person name="Dvorak J."/>
        </authorList>
    </citation>
    <scope>NUCLEOTIDE SEQUENCE [LARGE SCALE GENOMIC DNA]</scope>
    <source>
        <strain evidence="3">cv. AL8/78</strain>
    </source>
</reference>
<reference evidence="3" key="4">
    <citation type="submission" date="2019-03" db="UniProtKB">
        <authorList>
            <consortium name="EnsemblPlants"/>
        </authorList>
    </citation>
    <scope>IDENTIFICATION</scope>
</reference>
<dbReference type="InterPro" id="IPR002130">
    <property type="entry name" value="Cyclophilin-type_PPIase_dom"/>
</dbReference>
<dbReference type="Gramene" id="AET7Gv20996100.1">
    <property type="protein sequence ID" value="AET7Gv20996100.1"/>
    <property type="gene ID" value="AET7Gv20996100"/>
</dbReference>
<proteinExistence type="inferred from homology"/>
<dbReference type="Proteomes" id="UP000015105">
    <property type="component" value="Chromosome 7D"/>
</dbReference>
<dbReference type="GO" id="GO:0005737">
    <property type="term" value="C:cytoplasm"/>
    <property type="evidence" value="ECO:0007669"/>
    <property type="project" value="TreeGrafter"/>
</dbReference>
<dbReference type="PANTHER" id="PTHR11071">
    <property type="entry name" value="PEPTIDYL-PROLYL CIS-TRANS ISOMERASE"/>
    <property type="match status" value="1"/>
</dbReference>
<feature type="domain" description="PPIase cyclophilin-type" evidence="2">
    <location>
        <begin position="1"/>
        <end position="50"/>
    </location>
</feature>
<dbReference type="InterPro" id="IPR029000">
    <property type="entry name" value="Cyclophilin-like_dom_sf"/>
</dbReference>
<dbReference type="PROSITE" id="PS50072">
    <property type="entry name" value="CSA_PPIASE_2"/>
    <property type="match status" value="1"/>
</dbReference>
<dbReference type="SUPFAM" id="SSF50891">
    <property type="entry name" value="Cyclophilin-like"/>
    <property type="match status" value="1"/>
</dbReference>
<reference evidence="4" key="1">
    <citation type="journal article" date="2014" name="Science">
        <title>Ancient hybridizations among the ancestral genomes of bread wheat.</title>
        <authorList>
            <consortium name="International Wheat Genome Sequencing Consortium,"/>
            <person name="Marcussen T."/>
            <person name="Sandve S.R."/>
            <person name="Heier L."/>
            <person name="Spannagl M."/>
            <person name="Pfeifer M."/>
            <person name="Jakobsen K.S."/>
            <person name="Wulff B.B."/>
            <person name="Steuernagel B."/>
            <person name="Mayer K.F."/>
            <person name="Olsen O.A."/>
        </authorList>
    </citation>
    <scope>NUCLEOTIDE SEQUENCE [LARGE SCALE GENOMIC DNA]</scope>
    <source>
        <strain evidence="4">cv. AL8/78</strain>
    </source>
</reference>
<evidence type="ECO:0000313" key="4">
    <source>
        <dbReference type="Proteomes" id="UP000015105"/>
    </source>
</evidence>
<dbReference type="EnsemblPlants" id="AET7Gv20996100.1">
    <property type="protein sequence ID" value="AET7Gv20996100.1"/>
    <property type="gene ID" value="AET7Gv20996100"/>
</dbReference>
<sequence length="53" mass="5755">MIYTLYSRLDGKHVVFGKVLSGMDVVYKVEAEGKQNGTPKSKVVIADSGEVPL</sequence>
<comment type="similarity">
    <text evidence="1">Belongs to the cyclophilin-type PPIase family.</text>
</comment>
<protein>
    <recommendedName>
        <fullName evidence="2">PPIase cyclophilin-type domain-containing protein</fullName>
    </recommendedName>
</protein>
<evidence type="ECO:0000256" key="1">
    <source>
        <dbReference type="ARBA" id="ARBA00007365"/>
    </source>
</evidence>
<dbReference type="AlphaFoldDB" id="A0A453SMD8"/>
<reference evidence="3" key="5">
    <citation type="journal article" date="2021" name="G3 (Bethesda)">
        <title>Aegilops tauschii genome assembly Aet v5.0 features greater sequence contiguity and improved annotation.</title>
        <authorList>
            <person name="Wang L."/>
            <person name="Zhu T."/>
            <person name="Rodriguez J.C."/>
            <person name="Deal K.R."/>
            <person name="Dubcovsky J."/>
            <person name="McGuire P.E."/>
            <person name="Lux T."/>
            <person name="Spannagl M."/>
            <person name="Mayer K.F.X."/>
            <person name="Baldrich P."/>
            <person name="Meyers B.C."/>
            <person name="Huo N."/>
            <person name="Gu Y.Q."/>
            <person name="Zhou H."/>
            <person name="Devos K.M."/>
            <person name="Bennetzen J.L."/>
            <person name="Unver T."/>
            <person name="Budak H."/>
            <person name="Gulick P.J."/>
            <person name="Galiba G."/>
            <person name="Kalapos B."/>
            <person name="Nelson D.R."/>
            <person name="Li P."/>
            <person name="You F.M."/>
            <person name="Luo M.C."/>
            <person name="Dvorak J."/>
        </authorList>
    </citation>
    <scope>NUCLEOTIDE SEQUENCE [LARGE SCALE GENOMIC DNA]</scope>
    <source>
        <strain evidence="3">cv. AL8/78</strain>
    </source>
</reference>
<keyword evidence="4" id="KW-1185">Reference proteome</keyword>
<dbReference type="GO" id="GO:0006457">
    <property type="term" value="P:protein folding"/>
    <property type="evidence" value="ECO:0007669"/>
    <property type="project" value="TreeGrafter"/>
</dbReference>
<dbReference type="GO" id="GO:0016018">
    <property type="term" value="F:cyclosporin A binding"/>
    <property type="evidence" value="ECO:0007669"/>
    <property type="project" value="TreeGrafter"/>
</dbReference>
<dbReference type="Gene3D" id="2.40.100.10">
    <property type="entry name" value="Cyclophilin-like"/>
    <property type="match status" value="1"/>
</dbReference>
<reference evidence="4" key="2">
    <citation type="journal article" date="2017" name="Nat. Plants">
        <title>The Aegilops tauschii genome reveals multiple impacts of transposons.</title>
        <authorList>
            <person name="Zhao G."/>
            <person name="Zou C."/>
            <person name="Li K."/>
            <person name="Wang K."/>
            <person name="Li T."/>
            <person name="Gao L."/>
            <person name="Zhang X."/>
            <person name="Wang H."/>
            <person name="Yang Z."/>
            <person name="Liu X."/>
            <person name="Jiang W."/>
            <person name="Mao L."/>
            <person name="Kong X."/>
            <person name="Jiao Y."/>
            <person name="Jia J."/>
        </authorList>
    </citation>
    <scope>NUCLEOTIDE SEQUENCE [LARGE SCALE GENOMIC DNA]</scope>
    <source>
        <strain evidence="4">cv. AL8/78</strain>
    </source>
</reference>